<proteinExistence type="predicted"/>
<feature type="compositionally biased region" description="Low complexity" evidence="1">
    <location>
        <begin position="18"/>
        <end position="31"/>
    </location>
</feature>
<name>A0A7S1XAL3_9RHOD</name>
<accession>A0A7S1XAL3</accession>
<organism evidence="2">
    <name type="scientific">Compsopogon caeruleus</name>
    <dbReference type="NCBI Taxonomy" id="31354"/>
    <lineage>
        <taxon>Eukaryota</taxon>
        <taxon>Rhodophyta</taxon>
        <taxon>Compsopogonophyceae</taxon>
        <taxon>Compsopogonales</taxon>
        <taxon>Compsopogonaceae</taxon>
        <taxon>Compsopogon</taxon>
    </lineage>
</organism>
<dbReference type="AlphaFoldDB" id="A0A7S1XAL3"/>
<gene>
    <name evidence="2" type="ORF">CCAE0312_LOCUS1091</name>
</gene>
<evidence type="ECO:0000256" key="1">
    <source>
        <dbReference type="SAM" id="MobiDB-lite"/>
    </source>
</evidence>
<feature type="region of interest" description="Disordered" evidence="1">
    <location>
        <begin position="16"/>
        <end position="39"/>
    </location>
</feature>
<dbReference type="EMBL" id="HBGH01002039">
    <property type="protein sequence ID" value="CAD9225040.1"/>
    <property type="molecule type" value="Transcribed_RNA"/>
</dbReference>
<sequence length="295" mass="33608">MKLFLDLTEALSNLDGQSRLPRSSESASPSSDVDEKHGGERRISHRFHAKRSRDRIVKAFERLGRVVAPKDSNCYRRAQLLDMALTRYFFLLKRNEEIKVEWTLSSKENLICCIREKVENSKSLLEALNLAVHLVCVKWDWPLGEIWSKEDDSDEYLRRSSSYIPQFIETGRRKILEEFESYSRSFHCPIVSSLIGRTYSLGQGEWSANLLDSVAFDDRANFSGTQLMKVAFTAEARHPTGNVGAVLVWYSDVNVAYNPQLIYNASAMATAIASSWVDKNPSDIYPPPTLSDETR</sequence>
<protein>
    <submittedName>
        <fullName evidence="2">Uncharacterized protein</fullName>
    </submittedName>
</protein>
<evidence type="ECO:0000313" key="2">
    <source>
        <dbReference type="EMBL" id="CAD9225040.1"/>
    </source>
</evidence>
<reference evidence="2" key="1">
    <citation type="submission" date="2021-01" db="EMBL/GenBank/DDBJ databases">
        <authorList>
            <person name="Corre E."/>
            <person name="Pelletier E."/>
            <person name="Niang G."/>
            <person name="Scheremetjew M."/>
            <person name="Finn R."/>
            <person name="Kale V."/>
            <person name="Holt S."/>
            <person name="Cochrane G."/>
            <person name="Meng A."/>
            <person name="Brown T."/>
            <person name="Cohen L."/>
        </authorList>
    </citation>
    <scope>NUCLEOTIDE SEQUENCE</scope>
    <source>
        <strain evidence="2">SAG 36.94</strain>
    </source>
</reference>